<proteinExistence type="predicted"/>
<protein>
    <submittedName>
        <fullName evidence="2">Uncharacterized protein</fullName>
    </submittedName>
</protein>
<name>A0A6V7KUY5_9HYME</name>
<evidence type="ECO:0000313" key="2">
    <source>
        <dbReference type="EMBL" id="CAD1566337.1"/>
    </source>
</evidence>
<dbReference type="EMBL" id="CADCXW020000291">
    <property type="protein sequence ID" value="CAD1566337.1"/>
    <property type="molecule type" value="Genomic_DNA"/>
</dbReference>
<dbReference type="AlphaFoldDB" id="A0A6V7KUY5"/>
<accession>A0A6V7KUY5</accession>
<organism evidence="2">
    <name type="scientific">Bracon brevicornis</name>
    <dbReference type="NCBI Taxonomy" id="1563983"/>
    <lineage>
        <taxon>Eukaryota</taxon>
        <taxon>Metazoa</taxon>
        <taxon>Ecdysozoa</taxon>
        <taxon>Arthropoda</taxon>
        <taxon>Hexapoda</taxon>
        <taxon>Insecta</taxon>
        <taxon>Pterygota</taxon>
        <taxon>Neoptera</taxon>
        <taxon>Endopterygota</taxon>
        <taxon>Hymenoptera</taxon>
        <taxon>Apocrita</taxon>
        <taxon>Ichneumonoidea</taxon>
        <taxon>Braconidae</taxon>
        <taxon>Braconinae</taxon>
        <taxon>Bracon</taxon>
    </lineage>
</organism>
<reference evidence="2" key="1">
    <citation type="submission" date="2020-07" db="EMBL/GenBank/DDBJ databases">
        <authorList>
            <person name="Ferguson B K."/>
        </authorList>
    </citation>
    <scope>NUCLEOTIDE SEQUENCE</scope>
    <source>
        <strain evidence="2">L06</strain>
    </source>
</reference>
<sequence>MTAVKSSLSQIPVLIDELKEVKVRVRGLEENQQALRADLDALAASSPAVTSGVADRLDGLEQNLSLAVDRFASLEGSVSRLNSEQLRQSAEITISGLTFDEERADLRRLAYAVISTVLPAMKLDHSVSARLMRRKSRPVTSSSTSEVLSRSPAIAVTFLASILAREVVLDKRKIGKLHSSKLDAGLLAESGLTSPLPSTLINIFEMLSSETFELRNAAIVECGCRNFSTFVRDGSVYVKKRKEDTPMLITSIEHLKNYCEGSH</sequence>
<keyword evidence="1" id="KW-0175">Coiled coil</keyword>
<gene>
    <name evidence="2" type="ORF">BBRV_LOCUS85980</name>
</gene>
<evidence type="ECO:0000256" key="1">
    <source>
        <dbReference type="SAM" id="Coils"/>
    </source>
</evidence>
<feature type="coiled-coil region" evidence="1">
    <location>
        <begin position="18"/>
        <end position="45"/>
    </location>
</feature>